<evidence type="ECO:0008006" key="3">
    <source>
        <dbReference type="Google" id="ProtNLM"/>
    </source>
</evidence>
<organism evidence="1 2">
    <name type="scientific">Carboxylicivirga sediminis</name>
    <dbReference type="NCBI Taxonomy" id="2006564"/>
    <lineage>
        <taxon>Bacteria</taxon>
        <taxon>Pseudomonadati</taxon>
        <taxon>Bacteroidota</taxon>
        <taxon>Bacteroidia</taxon>
        <taxon>Marinilabiliales</taxon>
        <taxon>Marinilabiliaceae</taxon>
        <taxon>Carboxylicivirga</taxon>
    </lineage>
</organism>
<gene>
    <name evidence="1" type="ORF">KDU71_16925</name>
</gene>
<accession>A0A941IZA8</accession>
<dbReference type="EMBL" id="JAGTAR010000029">
    <property type="protein sequence ID" value="MBR8537254.1"/>
    <property type="molecule type" value="Genomic_DNA"/>
</dbReference>
<sequence length="593" mass="65681">MKQFLFSLLIWFIPLVITGQNYLEMPVTMQLQDEPLAQVLTELESQLDFNFSYEAQLFDANRRVSIHANKSPLKKVLKSTLGNRYNFKVVGTHVIIQRTLAPLDKRADKFSFSGQVVGPDNQPLENAIVYEANRQQATFTSTDGYYQLNFRDKEHPVALSISHIGFRDTVIYVSKGQMQQVRIIPLPEQRILPSNFSPMETRSTTTLFGQHQLTGISDIGLAKFMVNDEALYVSNNLNVFNWQRAQVSLLPYVGTNDLMNGLTTNNASFNVIAGYTAQIEGVEFGAVSNFIQNSVYGFQAGGISNVVGKHVSGLQAAGITNVVLGNMEGGQASGVINRVKGHHNGIMAAGVINITEGNNHYPSSKGINAQVSGLTNLHLKDTANLQISSVWNQAEHINGAQISALVNYTKKLNGVQIGIVNIADTLETGVPIGLINIVKYGYHAIEFSTNELFRYNVAFKTGGNHLYSFLNASFDNYIGAGYGFGYITNYNRKTSFNIDVYGAALMDPNAETNSYMGTLYRAQLGINYLVFKHFTISTGPAFNFFTLFKDTGSEPPAELNRPSGMYYGGYFLEKAISTQSNQHWIGWHMSVRF</sequence>
<protein>
    <recommendedName>
        <fullName evidence="3">Carboxypeptidase-like regulatory domain-containing protein</fullName>
    </recommendedName>
</protein>
<dbReference type="InterPro" id="IPR008969">
    <property type="entry name" value="CarboxyPept-like_regulatory"/>
</dbReference>
<evidence type="ECO:0000313" key="1">
    <source>
        <dbReference type="EMBL" id="MBR8537254.1"/>
    </source>
</evidence>
<reference evidence="1" key="2">
    <citation type="submission" date="2021-04" db="EMBL/GenBank/DDBJ databases">
        <authorList>
            <person name="Zhang T."/>
            <person name="Zhang Y."/>
            <person name="Lu D."/>
            <person name="Zuo D."/>
            <person name="Du Z."/>
        </authorList>
    </citation>
    <scope>NUCLEOTIDE SEQUENCE</scope>
    <source>
        <strain evidence="1">JR1</strain>
    </source>
</reference>
<keyword evidence="2" id="KW-1185">Reference proteome</keyword>
<dbReference type="AlphaFoldDB" id="A0A941IZA8"/>
<evidence type="ECO:0000313" key="2">
    <source>
        <dbReference type="Proteomes" id="UP000679220"/>
    </source>
</evidence>
<dbReference type="SUPFAM" id="SSF49464">
    <property type="entry name" value="Carboxypeptidase regulatory domain-like"/>
    <property type="match status" value="1"/>
</dbReference>
<name>A0A941IZA8_9BACT</name>
<dbReference type="Proteomes" id="UP000679220">
    <property type="component" value="Unassembled WGS sequence"/>
</dbReference>
<proteinExistence type="predicted"/>
<reference evidence="1" key="1">
    <citation type="journal article" date="2018" name="Int. J. Syst. Evol. Microbiol.">
        <title>Carboxylicivirga sediminis sp. nov., isolated from coastal sediment.</title>
        <authorList>
            <person name="Wang F.Q."/>
            <person name="Ren L.H."/>
            <person name="Zou R.J."/>
            <person name="Sun Y.Z."/>
            <person name="Liu X.J."/>
            <person name="Jiang F."/>
            <person name="Liu L.J."/>
        </authorList>
    </citation>
    <scope>NUCLEOTIDE SEQUENCE</scope>
    <source>
        <strain evidence="1">JR1</strain>
    </source>
</reference>
<comment type="caution">
    <text evidence="1">The sequence shown here is derived from an EMBL/GenBank/DDBJ whole genome shotgun (WGS) entry which is preliminary data.</text>
</comment>